<evidence type="ECO:0000313" key="6">
    <source>
        <dbReference type="Proteomes" id="UP000479132"/>
    </source>
</evidence>
<keyword evidence="4" id="KW-0694">RNA-binding</keyword>
<dbReference type="InterPro" id="IPR012677">
    <property type="entry name" value="Nucleotide-bd_a/b_plait_sf"/>
</dbReference>
<dbReference type="GO" id="GO:0003735">
    <property type="term" value="F:structural constituent of ribosome"/>
    <property type="evidence" value="ECO:0007669"/>
    <property type="project" value="InterPro"/>
</dbReference>
<name>A0A6M1THF9_9BACT</name>
<evidence type="ECO:0000256" key="2">
    <source>
        <dbReference type="ARBA" id="ARBA00022980"/>
    </source>
</evidence>
<dbReference type="InterPro" id="IPR012678">
    <property type="entry name" value="Ribosomal_uL23/eL15/eS24_sf"/>
</dbReference>
<dbReference type="GO" id="GO:0019843">
    <property type="term" value="F:rRNA binding"/>
    <property type="evidence" value="ECO:0007669"/>
    <property type="project" value="UniProtKB-UniRule"/>
</dbReference>
<organism evidence="5 6">
    <name type="scientific">Fodinibius halophilus</name>
    <dbReference type="NCBI Taxonomy" id="1736908"/>
    <lineage>
        <taxon>Bacteria</taxon>
        <taxon>Pseudomonadati</taxon>
        <taxon>Balneolota</taxon>
        <taxon>Balneolia</taxon>
        <taxon>Balneolales</taxon>
        <taxon>Balneolaceae</taxon>
        <taxon>Fodinibius</taxon>
    </lineage>
</organism>
<keyword evidence="6" id="KW-1185">Reference proteome</keyword>
<dbReference type="GO" id="GO:0006412">
    <property type="term" value="P:translation"/>
    <property type="evidence" value="ECO:0007669"/>
    <property type="project" value="UniProtKB-UniRule"/>
</dbReference>
<proteinExistence type="inferred from homology"/>
<dbReference type="RefSeq" id="WP_165271389.1">
    <property type="nucleotide sequence ID" value="NZ_JAALLS010000036.1"/>
</dbReference>
<dbReference type="Pfam" id="PF00276">
    <property type="entry name" value="Ribosomal_L23"/>
    <property type="match status" value="1"/>
</dbReference>
<comment type="function">
    <text evidence="4">One of the early assembly proteins it binds 23S rRNA. One of the proteins that surrounds the polypeptide exit tunnel on the outside of the ribosome. Forms the main docking site for trigger factor binding to the ribosome.</text>
</comment>
<keyword evidence="4" id="KW-0699">rRNA-binding</keyword>
<comment type="caution">
    <text evidence="5">The sequence shown here is derived from an EMBL/GenBank/DDBJ whole genome shotgun (WGS) entry which is preliminary data.</text>
</comment>
<keyword evidence="3 4" id="KW-0687">Ribonucleoprotein</keyword>
<dbReference type="Proteomes" id="UP000479132">
    <property type="component" value="Unassembled WGS sequence"/>
</dbReference>
<reference evidence="5 6" key="1">
    <citation type="submission" date="2020-02" db="EMBL/GenBank/DDBJ databases">
        <title>Aliifodinibius halophilus 2W32, complete genome.</title>
        <authorList>
            <person name="Li Y."/>
            <person name="Wu S."/>
        </authorList>
    </citation>
    <scope>NUCLEOTIDE SEQUENCE [LARGE SCALE GENOMIC DNA]</scope>
    <source>
        <strain evidence="5 6">2W32</strain>
    </source>
</reference>
<gene>
    <name evidence="4 5" type="primary">rplW</name>
    <name evidence="5" type="ORF">G3569_17530</name>
</gene>
<protein>
    <recommendedName>
        <fullName evidence="4">Large ribosomal subunit protein uL23</fullName>
    </recommendedName>
</protein>
<evidence type="ECO:0000256" key="3">
    <source>
        <dbReference type="ARBA" id="ARBA00023274"/>
    </source>
</evidence>
<dbReference type="NCBIfam" id="NF004363">
    <property type="entry name" value="PRK05738.2-4"/>
    <property type="match status" value="1"/>
</dbReference>
<dbReference type="EMBL" id="JAALLS010000036">
    <property type="protein sequence ID" value="NGP90164.1"/>
    <property type="molecule type" value="Genomic_DNA"/>
</dbReference>
<dbReference type="HAMAP" id="MF_01369_B">
    <property type="entry name" value="Ribosomal_uL23_B"/>
    <property type="match status" value="1"/>
</dbReference>
<dbReference type="InterPro" id="IPR013025">
    <property type="entry name" value="Ribosomal_uL23-like"/>
</dbReference>
<dbReference type="PANTHER" id="PTHR11620">
    <property type="entry name" value="60S RIBOSOMAL PROTEIN L23A"/>
    <property type="match status" value="1"/>
</dbReference>
<dbReference type="SUPFAM" id="SSF54189">
    <property type="entry name" value="Ribosomal proteins S24e, L23 and L15e"/>
    <property type="match status" value="1"/>
</dbReference>
<dbReference type="GO" id="GO:0005840">
    <property type="term" value="C:ribosome"/>
    <property type="evidence" value="ECO:0007669"/>
    <property type="project" value="UniProtKB-KW"/>
</dbReference>
<dbReference type="AlphaFoldDB" id="A0A6M1THF9"/>
<evidence type="ECO:0000313" key="5">
    <source>
        <dbReference type="EMBL" id="NGP90164.1"/>
    </source>
</evidence>
<dbReference type="Gene3D" id="3.30.70.330">
    <property type="match status" value="1"/>
</dbReference>
<dbReference type="GO" id="GO:1990904">
    <property type="term" value="C:ribonucleoprotein complex"/>
    <property type="evidence" value="ECO:0007669"/>
    <property type="project" value="UniProtKB-KW"/>
</dbReference>
<accession>A0A6M1THF9</accession>
<comment type="similarity">
    <text evidence="1 4">Belongs to the universal ribosomal protein uL23 family.</text>
</comment>
<evidence type="ECO:0000256" key="1">
    <source>
        <dbReference type="ARBA" id="ARBA00006700"/>
    </source>
</evidence>
<keyword evidence="2 4" id="KW-0689">Ribosomal protein</keyword>
<sequence>MKEVLQKPLITEKLTRLQEEGKYAFQVDKYASKADIKSAILERYPDVKVGKINTMIMPSKPKGRFTASGYVEGRKKVWKKAIVTLKEGEIDFFSEI</sequence>
<evidence type="ECO:0000256" key="4">
    <source>
        <dbReference type="HAMAP-Rule" id="MF_01369"/>
    </source>
</evidence>
<comment type="subunit">
    <text evidence="4">Part of the 50S ribosomal subunit. Contacts protein L29, and trigger factor when it is bound to the ribosome.</text>
</comment>